<dbReference type="AlphaFoldDB" id="A0A0A1UH64"/>
<name>A0A0A1UH64_ENTIV</name>
<dbReference type="OMA" id="PTWRIRF"/>
<gene>
    <name evidence="1" type="ORF">EIN_341940</name>
</gene>
<evidence type="ECO:0000313" key="1">
    <source>
        <dbReference type="EMBL" id="ELP94776.1"/>
    </source>
</evidence>
<keyword evidence="2" id="KW-1185">Reference proteome</keyword>
<organism evidence="1 2">
    <name type="scientific">Entamoeba invadens IP1</name>
    <dbReference type="NCBI Taxonomy" id="370355"/>
    <lineage>
        <taxon>Eukaryota</taxon>
        <taxon>Amoebozoa</taxon>
        <taxon>Evosea</taxon>
        <taxon>Archamoebae</taxon>
        <taxon>Mastigamoebida</taxon>
        <taxon>Entamoebidae</taxon>
        <taxon>Entamoeba</taxon>
    </lineage>
</organism>
<dbReference type="RefSeq" id="XP_004261547.1">
    <property type="nucleotide sequence ID" value="XM_004261499.1"/>
</dbReference>
<reference evidence="1 2" key="1">
    <citation type="submission" date="2012-10" db="EMBL/GenBank/DDBJ databases">
        <authorList>
            <person name="Zafar N."/>
            <person name="Inman J."/>
            <person name="Hall N."/>
            <person name="Lorenzi H."/>
            <person name="Caler E."/>
        </authorList>
    </citation>
    <scope>NUCLEOTIDE SEQUENCE [LARGE SCALE GENOMIC DNA]</scope>
    <source>
        <strain evidence="1 2">IP1</strain>
    </source>
</reference>
<protein>
    <submittedName>
        <fullName evidence="1">Uncharacterized protein</fullName>
    </submittedName>
</protein>
<proteinExistence type="predicted"/>
<sequence>MPKAKQTKKDAMFQKERIDYLLKISSLMAEFHPVTGQHCGLAIRDMLHKTLKSLTPTWRIRFCRRCWTPHVFSKKRVVRRNKKPCVVLECSHCKHKQYVFLTKSVKLPKPTTSSEQQTCSSQQPH</sequence>
<dbReference type="OrthoDB" id="10486896at2759"/>
<dbReference type="Proteomes" id="UP000014680">
    <property type="component" value="Unassembled WGS sequence"/>
</dbReference>
<accession>A0A0A1UH64</accession>
<dbReference type="KEGG" id="eiv:EIN_341940"/>
<dbReference type="EMBL" id="KB206175">
    <property type="protein sequence ID" value="ELP94776.1"/>
    <property type="molecule type" value="Genomic_DNA"/>
</dbReference>
<dbReference type="VEuPathDB" id="AmoebaDB:EIN_341940"/>
<dbReference type="GeneID" id="14893723"/>
<evidence type="ECO:0000313" key="2">
    <source>
        <dbReference type="Proteomes" id="UP000014680"/>
    </source>
</evidence>